<evidence type="ECO:0000256" key="1">
    <source>
        <dbReference type="ARBA" id="ARBA00023125"/>
    </source>
</evidence>
<dbReference type="Gene3D" id="1.10.150.130">
    <property type="match status" value="1"/>
</dbReference>
<organism evidence="3 4">
    <name type="scientific">Macrostomum lignano</name>
    <dbReference type="NCBI Taxonomy" id="282301"/>
    <lineage>
        <taxon>Eukaryota</taxon>
        <taxon>Metazoa</taxon>
        <taxon>Spiralia</taxon>
        <taxon>Lophotrochozoa</taxon>
        <taxon>Platyhelminthes</taxon>
        <taxon>Rhabditophora</taxon>
        <taxon>Macrostomorpha</taxon>
        <taxon>Macrostomida</taxon>
        <taxon>Macrostomidae</taxon>
        <taxon>Macrostomum</taxon>
    </lineage>
</organism>
<evidence type="ECO:0000313" key="3">
    <source>
        <dbReference type="EMBL" id="PAA85183.1"/>
    </source>
</evidence>
<dbReference type="AlphaFoldDB" id="A0A267GGL2"/>
<accession>A0A267GGL2</accession>
<dbReference type="PANTHER" id="PTHR34605:SF3">
    <property type="entry name" value="P CELL-TYPE AGGLUTINATION PROTEIN MAP4-LIKE-RELATED"/>
    <property type="match status" value="1"/>
</dbReference>
<dbReference type="PANTHER" id="PTHR34605">
    <property type="entry name" value="PHAGE_INTEGRASE DOMAIN-CONTAINING PROTEIN"/>
    <property type="match status" value="1"/>
</dbReference>
<comment type="caution">
    <text evidence="3">The sequence shown here is derived from an EMBL/GenBank/DDBJ whole genome shotgun (WGS) entry which is preliminary data.</text>
</comment>
<keyword evidence="1" id="KW-0238">DNA-binding</keyword>
<dbReference type="OrthoDB" id="6771932at2759"/>
<keyword evidence="2" id="KW-0233">DNA recombination</keyword>
<evidence type="ECO:0000256" key="2">
    <source>
        <dbReference type="ARBA" id="ARBA00023172"/>
    </source>
</evidence>
<dbReference type="GO" id="GO:0003677">
    <property type="term" value="F:DNA binding"/>
    <property type="evidence" value="ECO:0007669"/>
    <property type="project" value="UniProtKB-KW"/>
</dbReference>
<dbReference type="InterPro" id="IPR011010">
    <property type="entry name" value="DNA_brk_join_enz"/>
</dbReference>
<evidence type="ECO:0008006" key="5">
    <source>
        <dbReference type="Google" id="ProtNLM"/>
    </source>
</evidence>
<dbReference type="InterPro" id="IPR052925">
    <property type="entry name" value="Phage_Integrase-like_Recomb"/>
</dbReference>
<reference evidence="3 4" key="1">
    <citation type="submission" date="2017-06" db="EMBL/GenBank/DDBJ databases">
        <title>A platform for efficient transgenesis in Macrostomum lignano, a flatworm model organism for stem cell research.</title>
        <authorList>
            <person name="Berezikov E."/>
        </authorList>
    </citation>
    <scope>NUCLEOTIDE SEQUENCE [LARGE SCALE GENOMIC DNA]</scope>
    <source>
        <strain evidence="3">DV1</strain>
        <tissue evidence="3">Whole organism</tissue>
    </source>
</reference>
<dbReference type="Proteomes" id="UP000215902">
    <property type="component" value="Unassembled WGS sequence"/>
</dbReference>
<sequence>MRWVLLPPPPCFSGAVSFGLPTELLPLVRAAFAAATLRSLESKWRTWLAFCSEAKIKALKPTPTQICQFINFLMHHRLSRQSNLQAYISSIATLLRLSDSPVTIDSGLVRLALRGAKRLLAAIPVRRKAALGPSHLLRLRRCLQLQTGLGAALWSLILAGWWAMLRAANLCSLSQANVGTAVLISDLRLGLKEAWISVRLSKTNQFGERRHVVLLPCICKSATAPLCPLCALHHHFSRNSLDIAPPSQPLFSTLQSAGSWMSLTAAHVQRELSQLFHQAGLPRNRFSMHSLRRGGATFARRSGIAIEDIKAIGDWKSDAVHLYAGQQPQVASWAVCRIGAAVQAAF</sequence>
<dbReference type="GO" id="GO:0006310">
    <property type="term" value="P:DNA recombination"/>
    <property type="evidence" value="ECO:0007669"/>
    <property type="project" value="UniProtKB-KW"/>
</dbReference>
<proteinExistence type="predicted"/>
<dbReference type="Gene3D" id="1.10.443.10">
    <property type="entry name" value="Intergrase catalytic core"/>
    <property type="match status" value="1"/>
</dbReference>
<dbReference type="GO" id="GO:0015074">
    <property type="term" value="P:DNA integration"/>
    <property type="evidence" value="ECO:0007669"/>
    <property type="project" value="InterPro"/>
</dbReference>
<name>A0A267GGL2_9PLAT</name>
<evidence type="ECO:0000313" key="4">
    <source>
        <dbReference type="Proteomes" id="UP000215902"/>
    </source>
</evidence>
<dbReference type="STRING" id="282301.A0A267GGL2"/>
<gene>
    <name evidence="3" type="ORF">BOX15_Mlig005905g1</name>
</gene>
<protein>
    <recommendedName>
        <fullName evidence="5">Tyr recombinase domain-containing protein</fullName>
    </recommendedName>
</protein>
<dbReference type="InterPro" id="IPR010998">
    <property type="entry name" value="Integrase_recombinase_N"/>
</dbReference>
<dbReference type="SUPFAM" id="SSF47823">
    <property type="entry name" value="lambda integrase-like, N-terminal domain"/>
    <property type="match status" value="1"/>
</dbReference>
<dbReference type="SUPFAM" id="SSF56349">
    <property type="entry name" value="DNA breaking-rejoining enzymes"/>
    <property type="match status" value="1"/>
</dbReference>
<keyword evidence="4" id="KW-1185">Reference proteome</keyword>
<dbReference type="InterPro" id="IPR013762">
    <property type="entry name" value="Integrase-like_cat_sf"/>
</dbReference>
<dbReference type="EMBL" id="NIVC01000342">
    <property type="protein sequence ID" value="PAA85183.1"/>
    <property type="molecule type" value="Genomic_DNA"/>
</dbReference>